<keyword evidence="3" id="KW-1185">Reference proteome</keyword>
<dbReference type="InterPro" id="IPR050712">
    <property type="entry name" value="NAD(P)H-dep_reductase"/>
</dbReference>
<dbReference type="InterPro" id="IPR029039">
    <property type="entry name" value="Flavoprotein-like_sf"/>
</dbReference>
<dbReference type="Proteomes" id="UP000247099">
    <property type="component" value="Unassembled WGS sequence"/>
</dbReference>
<dbReference type="Pfam" id="PF03358">
    <property type="entry name" value="FMN_red"/>
    <property type="match status" value="1"/>
</dbReference>
<reference evidence="2 3" key="1">
    <citation type="submission" date="2018-05" db="EMBL/GenBank/DDBJ databases">
        <title>Coraliomargarita sinensis sp. nov., isolated from a marine solar saltern.</title>
        <authorList>
            <person name="Zhou L.Y."/>
        </authorList>
    </citation>
    <scope>NUCLEOTIDE SEQUENCE [LARGE SCALE GENOMIC DNA]</scope>
    <source>
        <strain evidence="2 3">WN38</strain>
    </source>
</reference>
<comment type="caution">
    <text evidence="2">The sequence shown here is derived from an EMBL/GenBank/DDBJ whole genome shotgun (WGS) entry which is preliminary data.</text>
</comment>
<evidence type="ECO:0000313" key="3">
    <source>
        <dbReference type="Proteomes" id="UP000247099"/>
    </source>
</evidence>
<feature type="domain" description="NADPH-dependent FMN reductase-like" evidence="1">
    <location>
        <begin position="2"/>
        <end position="142"/>
    </location>
</feature>
<dbReference type="OrthoDB" id="9812295at2"/>
<organism evidence="2 3">
    <name type="scientific">Coraliomargarita sinensis</name>
    <dbReference type="NCBI Taxonomy" id="2174842"/>
    <lineage>
        <taxon>Bacteria</taxon>
        <taxon>Pseudomonadati</taxon>
        <taxon>Verrucomicrobiota</taxon>
        <taxon>Opitutia</taxon>
        <taxon>Puniceicoccales</taxon>
        <taxon>Coraliomargaritaceae</taxon>
        <taxon>Coraliomargarita</taxon>
    </lineage>
</organism>
<dbReference type="SUPFAM" id="SSF52218">
    <property type="entry name" value="Flavoproteins"/>
    <property type="match status" value="1"/>
</dbReference>
<dbReference type="RefSeq" id="WP_110130229.1">
    <property type="nucleotide sequence ID" value="NZ_QHJQ01000002.1"/>
</dbReference>
<dbReference type="GO" id="GO:0010181">
    <property type="term" value="F:FMN binding"/>
    <property type="evidence" value="ECO:0007669"/>
    <property type="project" value="TreeGrafter"/>
</dbReference>
<dbReference type="InterPro" id="IPR005025">
    <property type="entry name" value="FMN_Rdtase-like_dom"/>
</dbReference>
<name>A0A317ZMQ3_9BACT</name>
<dbReference type="EMBL" id="QHJQ01000002">
    <property type="protein sequence ID" value="PXA05228.1"/>
    <property type="molecule type" value="Genomic_DNA"/>
</dbReference>
<proteinExistence type="predicted"/>
<dbReference type="PANTHER" id="PTHR30543">
    <property type="entry name" value="CHROMATE REDUCTASE"/>
    <property type="match status" value="1"/>
</dbReference>
<dbReference type="AlphaFoldDB" id="A0A317ZMQ3"/>
<evidence type="ECO:0000259" key="1">
    <source>
        <dbReference type="Pfam" id="PF03358"/>
    </source>
</evidence>
<gene>
    <name evidence="2" type="ORF">DDZ13_04510</name>
</gene>
<dbReference type="FunCoup" id="A0A317ZMQ3">
    <property type="interactions" value="281"/>
</dbReference>
<protein>
    <submittedName>
        <fullName evidence="2">NADPH-dependent oxidoreductase</fullName>
    </submittedName>
</protein>
<dbReference type="Gene3D" id="3.40.50.360">
    <property type="match status" value="1"/>
</dbReference>
<dbReference type="InParanoid" id="A0A317ZMQ3"/>
<sequence length="180" mass="19826">MITIIAGTNRPDANSRKVAHSLLRFYENAGKQAQILDLADLPQEIFLPESYGEKPAGFQPFADSVLASSGLHVVTPEYNGGFPGILKYFIDMLPFPESFEDRPVAFTGVAAGMFGALRPVEQLQQIFAYRNAHIYPSRVFIMKVNDVLNDAGELDDAEIAGRLKEQSEGFAAFVAQLNKK</sequence>
<dbReference type="PANTHER" id="PTHR30543:SF21">
    <property type="entry name" value="NAD(P)H-DEPENDENT FMN REDUCTASE LOT6"/>
    <property type="match status" value="1"/>
</dbReference>
<dbReference type="GO" id="GO:0016491">
    <property type="term" value="F:oxidoreductase activity"/>
    <property type="evidence" value="ECO:0007669"/>
    <property type="project" value="InterPro"/>
</dbReference>
<dbReference type="GO" id="GO:0005829">
    <property type="term" value="C:cytosol"/>
    <property type="evidence" value="ECO:0007669"/>
    <property type="project" value="TreeGrafter"/>
</dbReference>
<evidence type="ECO:0000313" key="2">
    <source>
        <dbReference type="EMBL" id="PXA05228.1"/>
    </source>
</evidence>
<accession>A0A317ZMQ3</accession>